<keyword evidence="4" id="KW-1185">Reference proteome</keyword>
<sequence>MGKMSFVSLSLLLSDPTTNEFHIQIEFQDKRSKYEQNIIQFFTLLLKGKRIEINEETINEMKEELKKISESNKELEYYNTLIYSYLSLITEIDNEELKRQFYKLLFSTPRKNLAQEHDITKEEIEEKLKIFEHIEKVFLLIEKISKQNRKNIFSQEEIKNFIEEYLEEEYPTFIRQISSKFNEIDEKIILNMNSILLNDILNSNQLKIKDEDTLLKQLLNRRSYIIQNQQQEQENEDEITVFDDDDFFLEKVQFEYLSESGIRQFIDEVSIHQIGDELWKSICKRLVLPVNVKTKNERALQQKESISLLYDENNKFNGILKHLTDVSNGNIQTNKTIEIRSSKLCCGKFESIVDFGNQGGFAHIDGSPTPRWLQIDFRERRVQINSYLIKSSPEHNNYLKSWRVEISDGNHWEKIDEQDNATELNGKNQMKLFKVQMTKPFRLIRIITEKPNFSCDDGFSLGKLEFYGNIIENNKQ</sequence>
<dbReference type="Pfam" id="PF00754">
    <property type="entry name" value="F5_F8_type_C"/>
    <property type="match status" value="1"/>
</dbReference>
<name>A0ABR2IC26_9EUKA</name>
<evidence type="ECO:0000313" key="4">
    <source>
        <dbReference type="Proteomes" id="UP001470230"/>
    </source>
</evidence>
<evidence type="ECO:0000259" key="2">
    <source>
        <dbReference type="Pfam" id="PF00754"/>
    </source>
</evidence>
<keyword evidence="1" id="KW-0175">Coiled coil</keyword>
<feature type="domain" description="F5/8 type C" evidence="2">
    <location>
        <begin position="351"/>
        <end position="450"/>
    </location>
</feature>
<dbReference type="EMBL" id="JAPFFF010000018">
    <property type="protein sequence ID" value="KAK8860588.1"/>
    <property type="molecule type" value="Genomic_DNA"/>
</dbReference>
<reference evidence="3 4" key="1">
    <citation type="submission" date="2024-04" db="EMBL/GenBank/DDBJ databases">
        <title>Tritrichomonas musculus Genome.</title>
        <authorList>
            <person name="Alves-Ferreira E."/>
            <person name="Grigg M."/>
            <person name="Lorenzi H."/>
            <person name="Galac M."/>
        </authorList>
    </citation>
    <scope>NUCLEOTIDE SEQUENCE [LARGE SCALE GENOMIC DNA]</scope>
    <source>
        <strain evidence="3 4">EAF2021</strain>
    </source>
</reference>
<accession>A0ABR2IC26</accession>
<proteinExistence type="predicted"/>
<dbReference type="InterPro" id="IPR000421">
    <property type="entry name" value="FA58C"/>
</dbReference>
<evidence type="ECO:0000313" key="3">
    <source>
        <dbReference type="EMBL" id="KAK8860588.1"/>
    </source>
</evidence>
<dbReference type="Proteomes" id="UP001470230">
    <property type="component" value="Unassembled WGS sequence"/>
</dbReference>
<dbReference type="Gene3D" id="2.60.120.260">
    <property type="entry name" value="Galactose-binding domain-like"/>
    <property type="match status" value="1"/>
</dbReference>
<protein>
    <recommendedName>
        <fullName evidence="2">F5/8 type C domain-containing protein</fullName>
    </recommendedName>
</protein>
<evidence type="ECO:0000256" key="1">
    <source>
        <dbReference type="SAM" id="Coils"/>
    </source>
</evidence>
<feature type="coiled-coil region" evidence="1">
    <location>
        <begin position="51"/>
        <end position="78"/>
    </location>
</feature>
<comment type="caution">
    <text evidence="3">The sequence shown here is derived from an EMBL/GenBank/DDBJ whole genome shotgun (WGS) entry which is preliminary data.</text>
</comment>
<gene>
    <name evidence="3" type="ORF">M9Y10_012253</name>
</gene>
<dbReference type="InterPro" id="IPR008979">
    <property type="entry name" value="Galactose-bd-like_sf"/>
</dbReference>
<organism evidence="3 4">
    <name type="scientific">Tritrichomonas musculus</name>
    <dbReference type="NCBI Taxonomy" id="1915356"/>
    <lineage>
        <taxon>Eukaryota</taxon>
        <taxon>Metamonada</taxon>
        <taxon>Parabasalia</taxon>
        <taxon>Tritrichomonadida</taxon>
        <taxon>Tritrichomonadidae</taxon>
        <taxon>Tritrichomonas</taxon>
    </lineage>
</organism>
<dbReference type="SUPFAM" id="SSF49785">
    <property type="entry name" value="Galactose-binding domain-like"/>
    <property type="match status" value="1"/>
</dbReference>